<evidence type="ECO:0000256" key="11">
    <source>
        <dbReference type="ARBA" id="ARBA00022737"/>
    </source>
</evidence>
<comment type="subcellular location">
    <subcellularLocation>
        <location evidence="1 19">Cell inner membrane</location>
    </subcellularLocation>
</comment>
<dbReference type="Pfam" id="PF14715">
    <property type="entry name" value="FixP_N"/>
    <property type="match status" value="1"/>
</dbReference>
<dbReference type="GO" id="GO:0005886">
    <property type="term" value="C:plasma membrane"/>
    <property type="evidence" value="ECO:0007669"/>
    <property type="project" value="UniProtKB-SubCell"/>
</dbReference>
<dbReference type="NCBIfam" id="TIGR00782">
    <property type="entry name" value="ccoP"/>
    <property type="match status" value="1"/>
</dbReference>
<comment type="cofactor">
    <cofactor evidence="19 21">
        <name>heme c</name>
        <dbReference type="ChEBI" id="CHEBI:61717"/>
    </cofactor>
    <text evidence="19 21">Binds 2 heme C groups per subunit.</text>
</comment>
<dbReference type="GO" id="GO:0006119">
    <property type="term" value="P:oxidative phosphorylation"/>
    <property type="evidence" value="ECO:0007669"/>
    <property type="project" value="UniProtKB-UniPathway"/>
</dbReference>
<evidence type="ECO:0000256" key="22">
    <source>
        <dbReference type="SAM" id="Phobius"/>
    </source>
</evidence>
<evidence type="ECO:0000256" key="12">
    <source>
        <dbReference type="ARBA" id="ARBA00022781"/>
    </source>
</evidence>
<dbReference type="Pfam" id="PF13442">
    <property type="entry name" value="Cytochrome_CBB3"/>
    <property type="match status" value="1"/>
</dbReference>
<feature type="domain" description="Cytochrome c" evidence="23">
    <location>
        <begin position="190"/>
        <end position="293"/>
    </location>
</feature>
<evidence type="ECO:0000256" key="2">
    <source>
        <dbReference type="ARBA" id="ARBA00004673"/>
    </source>
</evidence>
<comment type="pathway">
    <text evidence="2 19">Energy metabolism; oxidative phosphorylation.</text>
</comment>
<dbReference type="Gene3D" id="1.10.760.10">
    <property type="entry name" value="Cytochrome c-like domain"/>
    <property type="match status" value="2"/>
</dbReference>
<keyword evidence="18 19" id="KW-0472">Membrane</keyword>
<feature type="binding site" description="axial binding residue" evidence="20">
    <location>
        <position position="124"/>
    </location>
    <ligand>
        <name>heme c</name>
        <dbReference type="ChEBI" id="CHEBI:61717"/>
        <label>1</label>
    </ligand>
    <ligandPart>
        <name>Fe</name>
        <dbReference type="ChEBI" id="CHEBI:18248"/>
    </ligandPart>
</feature>
<feature type="transmembrane region" description="Helical" evidence="22">
    <location>
        <begin position="31"/>
        <end position="53"/>
    </location>
</feature>
<dbReference type="InterPro" id="IPR050597">
    <property type="entry name" value="Cytochrome_c_Oxidase_Subunit"/>
</dbReference>
<dbReference type="InterPro" id="IPR032858">
    <property type="entry name" value="CcoP_N"/>
</dbReference>
<dbReference type="HOGENOM" id="CLU_047545_2_0_6"/>
<evidence type="ECO:0000313" key="24">
    <source>
        <dbReference type="EMBL" id="AGA90135.1"/>
    </source>
</evidence>
<evidence type="ECO:0000256" key="18">
    <source>
        <dbReference type="ARBA" id="ARBA00023136"/>
    </source>
</evidence>
<evidence type="ECO:0000256" key="19">
    <source>
        <dbReference type="PIRNR" id="PIRNR000006"/>
    </source>
</evidence>
<dbReference type="EMBL" id="CP003051">
    <property type="protein sequence ID" value="AGA90135.1"/>
    <property type="molecule type" value="Genomic_DNA"/>
</dbReference>
<feature type="binding site" description="covalent" evidence="21">
    <location>
        <position position="123"/>
    </location>
    <ligand>
        <name>heme c</name>
        <dbReference type="ChEBI" id="CHEBI:61717"/>
        <label>1</label>
    </ligand>
</feature>
<evidence type="ECO:0000256" key="1">
    <source>
        <dbReference type="ARBA" id="ARBA00004533"/>
    </source>
</evidence>
<dbReference type="Gene3D" id="6.10.280.130">
    <property type="match status" value="1"/>
</dbReference>
<comment type="similarity">
    <text evidence="3 19">Belongs to the CcoP / FixP family.</text>
</comment>
<dbReference type="SUPFAM" id="SSF46626">
    <property type="entry name" value="Cytochrome c"/>
    <property type="match status" value="2"/>
</dbReference>
<evidence type="ECO:0000256" key="21">
    <source>
        <dbReference type="PIRSR" id="PIRSR000006-2"/>
    </source>
</evidence>
<dbReference type="PANTHER" id="PTHR33751">
    <property type="entry name" value="CBB3-TYPE CYTOCHROME C OXIDASE SUBUNIT FIXP"/>
    <property type="match status" value="1"/>
</dbReference>
<dbReference type="PIRSF" id="PIRSF000006">
    <property type="entry name" value="Cbb3-Cox_fixP"/>
    <property type="match status" value="1"/>
</dbReference>
<evidence type="ECO:0000256" key="6">
    <source>
        <dbReference type="ARBA" id="ARBA00022519"/>
    </source>
</evidence>
<keyword evidence="25" id="KW-1185">Reference proteome</keyword>
<keyword evidence="4 19" id="KW-0813">Transport</keyword>
<feature type="binding site" description="covalent" evidence="21">
    <location>
        <position position="120"/>
    </location>
    <ligand>
        <name>heme c</name>
        <dbReference type="ChEBI" id="CHEBI:61717"/>
        <label>1</label>
    </ligand>
</feature>
<keyword evidence="7 19" id="KW-0349">Heme</keyword>
<keyword evidence="11" id="KW-0677">Repeat</keyword>
<feature type="binding site" description="covalent" evidence="21">
    <location>
        <position position="207"/>
    </location>
    <ligand>
        <name>heme c</name>
        <dbReference type="ChEBI" id="CHEBI:61717"/>
        <label>2</label>
    </ligand>
</feature>
<keyword evidence="12 19" id="KW-0375">Hydrogen ion transport</keyword>
<proteinExistence type="inferred from homology"/>
<evidence type="ECO:0000256" key="20">
    <source>
        <dbReference type="PIRSR" id="PIRSR000006-1"/>
    </source>
</evidence>
<gene>
    <name evidence="24" type="ORF">Thimo_1341</name>
</gene>
<evidence type="ECO:0000256" key="9">
    <source>
        <dbReference type="ARBA" id="ARBA00022692"/>
    </source>
</evidence>
<dbReference type="Pfam" id="PF00034">
    <property type="entry name" value="Cytochrom_C"/>
    <property type="match status" value="1"/>
</dbReference>
<feature type="binding site" description="axial binding residue" evidence="20">
    <location>
        <position position="163"/>
    </location>
    <ligand>
        <name>heme c</name>
        <dbReference type="ChEBI" id="CHEBI:61717"/>
        <label>2</label>
    </ligand>
    <ligandPart>
        <name>Fe</name>
        <dbReference type="ChEBI" id="CHEBI:18248"/>
    </ligandPart>
</feature>
<keyword evidence="17 19" id="KW-0406">Ion transport</keyword>
<dbReference type="InterPro" id="IPR009056">
    <property type="entry name" value="Cyt_c-like_dom"/>
</dbReference>
<dbReference type="KEGG" id="tmb:Thimo_1341"/>
<keyword evidence="13 19" id="KW-0249">Electron transport</keyword>
<dbReference type="InterPro" id="IPR038414">
    <property type="entry name" value="CcoP_N_sf"/>
</dbReference>
<dbReference type="PATRIC" id="fig|765912.4.peg.1308"/>
<evidence type="ECO:0000256" key="17">
    <source>
        <dbReference type="ARBA" id="ARBA00023065"/>
    </source>
</evidence>
<evidence type="ECO:0000256" key="7">
    <source>
        <dbReference type="ARBA" id="ARBA00022617"/>
    </source>
</evidence>
<dbReference type="PANTHER" id="PTHR33751:SF1">
    <property type="entry name" value="CBB3-TYPE CYTOCHROME C OXIDASE SUBUNIT FIXP"/>
    <property type="match status" value="1"/>
</dbReference>
<dbReference type="GO" id="GO:1902600">
    <property type="term" value="P:proton transmembrane transport"/>
    <property type="evidence" value="ECO:0007669"/>
    <property type="project" value="UniProtKB-KW"/>
</dbReference>
<evidence type="ECO:0000256" key="8">
    <source>
        <dbReference type="ARBA" id="ARBA00022660"/>
    </source>
</evidence>
<dbReference type="GO" id="GO:0020037">
    <property type="term" value="F:heme binding"/>
    <property type="evidence" value="ECO:0007669"/>
    <property type="project" value="InterPro"/>
</dbReference>
<evidence type="ECO:0000256" key="13">
    <source>
        <dbReference type="ARBA" id="ARBA00022982"/>
    </source>
</evidence>
<dbReference type="AlphaFoldDB" id="L0GXN3"/>
<name>L0GXN3_9GAMM</name>
<organism evidence="24 25">
    <name type="scientific">Thioflavicoccus mobilis 8321</name>
    <dbReference type="NCBI Taxonomy" id="765912"/>
    <lineage>
        <taxon>Bacteria</taxon>
        <taxon>Pseudomonadati</taxon>
        <taxon>Pseudomonadota</taxon>
        <taxon>Gammaproteobacteria</taxon>
        <taxon>Chromatiales</taxon>
        <taxon>Chromatiaceae</taxon>
        <taxon>Thioflavicoccus</taxon>
    </lineage>
</organism>
<dbReference type="InterPro" id="IPR008168">
    <property type="entry name" value="Cyt_C_IC"/>
</dbReference>
<evidence type="ECO:0000256" key="15">
    <source>
        <dbReference type="ARBA" id="ARBA00023002"/>
    </source>
</evidence>
<reference evidence="24 25" key="1">
    <citation type="submission" date="2011-09" db="EMBL/GenBank/DDBJ databases">
        <title>Complete sequence of chromosome of Thioflavicoccus mobilis 8321.</title>
        <authorList>
            <consortium name="US DOE Joint Genome Institute"/>
            <person name="Lucas S."/>
            <person name="Han J."/>
            <person name="Lapidus A."/>
            <person name="Cheng J.-F."/>
            <person name="Goodwin L."/>
            <person name="Pitluck S."/>
            <person name="Peters L."/>
            <person name="Ovchinnikova G."/>
            <person name="Lu M."/>
            <person name="Detter J.C."/>
            <person name="Han C."/>
            <person name="Tapia R."/>
            <person name="Land M."/>
            <person name="Hauser L."/>
            <person name="Kyrpides N."/>
            <person name="Ivanova N."/>
            <person name="Pagani I."/>
            <person name="Vogl K."/>
            <person name="Liu Z."/>
            <person name="Imhoff J."/>
            <person name="Thiel V."/>
            <person name="Frigaard N.-U."/>
            <person name="Bryant D."/>
            <person name="Woyke T."/>
        </authorList>
    </citation>
    <scope>NUCLEOTIDE SEQUENCE [LARGE SCALE GENOMIC DNA]</scope>
    <source>
        <strain evidence="24 25">8321</strain>
    </source>
</reference>
<dbReference type="InterPro" id="IPR004678">
    <property type="entry name" value="Cyt_c_oxidase_cbb3_su3"/>
</dbReference>
<comment type="function">
    <text evidence="19">C-type cytochrome. Part of the cbb3-type cytochrome c oxidase complex.</text>
</comment>
<feature type="binding site" description="covalent" evidence="21">
    <location>
        <position position="204"/>
    </location>
    <ligand>
        <name>heme c</name>
        <dbReference type="ChEBI" id="CHEBI:61717"/>
        <label>2</label>
    </ligand>
</feature>
<dbReference type="STRING" id="765912.Thimo_1341"/>
<sequence>MADDNPFPGENNTGHVWDGNLRELRNPPPRWWMLGLWASILFVAGYGILYPFWPTLDGYSKGLLGWTQIEEYQRGVARVEAVRAPFEDRIHGLTAAEILTDPELAQYTVASSKVLFGDNCSACHGSGGQGNPGYPILADDYWQYGGTPAKLVETITGGRQGSMPAHIDLLSAAEIDQLAGFVTALKSGEPGADDAWALFRAKGCVACHGQEADGAVARLPNGEIITVGAPSFRNGIWRFAPGGVDSARYTISYGVNQAGQPKTREAVMPNFGTGGRLGEQEIKKLAVYVHELGGGL</sequence>
<evidence type="ECO:0000259" key="23">
    <source>
        <dbReference type="PROSITE" id="PS51007"/>
    </source>
</evidence>
<dbReference type="OrthoDB" id="9811281at2"/>
<evidence type="ECO:0000313" key="25">
    <source>
        <dbReference type="Proteomes" id="UP000010816"/>
    </source>
</evidence>
<evidence type="ECO:0000256" key="14">
    <source>
        <dbReference type="ARBA" id="ARBA00022989"/>
    </source>
</evidence>
<dbReference type="InterPro" id="IPR036909">
    <property type="entry name" value="Cyt_c-like_dom_sf"/>
</dbReference>
<evidence type="ECO:0000256" key="10">
    <source>
        <dbReference type="ARBA" id="ARBA00022723"/>
    </source>
</evidence>
<dbReference type="PRINTS" id="PR00605">
    <property type="entry name" value="CYTCHROMECIC"/>
</dbReference>
<dbReference type="GO" id="GO:0016491">
    <property type="term" value="F:oxidoreductase activity"/>
    <property type="evidence" value="ECO:0007669"/>
    <property type="project" value="UniProtKB-KW"/>
</dbReference>
<evidence type="ECO:0000256" key="4">
    <source>
        <dbReference type="ARBA" id="ARBA00022448"/>
    </source>
</evidence>
<dbReference type="GO" id="GO:0009055">
    <property type="term" value="F:electron transfer activity"/>
    <property type="evidence" value="ECO:0007669"/>
    <property type="project" value="InterPro"/>
</dbReference>
<evidence type="ECO:0000256" key="3">
    <source>
        <dbReference type="ARBA" id="ARBA00006113"/>
    </source>
</evidence>
<dbReference type="PROSITE" id="PS51007">
    <property type="entry name" value="CYTC"/>
    <property type="match status" value="2"/>
</dbReference>
<dbReference type="eggNOG" id="COG2010">
    <property type="taxonomic scope" value="Bacteria"/>
</dbReference>
<keyword evidence="5 19" id="KW-1003">Cell membrane</keyword>
<keyword evidence="10 19" id="KW-0479">Metal-binding</keyword>
<accession>L0GXN3</accession>
<keyword evidence="14 22" id="KW-1133">Transmembrane helix</keyword>
<dbReference type="UniPathway" id="UPA00705"/>
<comment type="subunit">
    <text evidence="19">Component of the cbb3-type cytochrome c oxidase.</text>
</comment>
<feature type="domain" description="Cytochrome c" evidence="23">
    <location>
        <begin position="107"/>
        <end position="186"/>
    </location>
</feature>
<feature type="binding site" description="axial binding residue" evidence="20">
    <location>
        <position position="268"/>
    </location>
    <ligand>
        <name>heme c</name>
        <dbReference type="ChEBI" id="CHEBI:61717"/>
        <label>1</label>
    </ligand>
    <ligandPart>
        <name>Fe</name>
        <dbReference type="ChEBI" id="CHEBI:18248"/>
    </ligandPart>
</feature>
<keyword evidence="8 19" id="KW-0679">Respiratory chain</keyword>
<keyword evidence="16 19" id="KW-0408">Iron</keyword>
<evidence type="ECO:0000256" key="16">
    <source>
        <dbReference type="ARBA" id="ARBA00023004"/>
    </source>
</evidence>
<dbReference type="RefSeq" id="WP_015280279.1">
    <property type="nucleotide sequence ID" value="NC_019940.1"/>
</dbReference>
<keyword evidence="15 19" id="KW-0560">Oxidoreductase</keyword>
<feature type="binding site" description="axial binding residue" evidence="20">
    <location>
        <position position="208"/>
    </location>
    <ligand>
        <name>heme c</name>
        <dbReference type="ChEBI" id="CHEBI:61717"/>
        <label>2</label>
    </ligand>
    <ligandPart>
        <name>Fe</name>
        <dbReference type="ChEBI" id="CHEBI:18248"/>
    </ligandPart>
</feature>
<dbReference type="GO" id="GO:0005506">
    <property type="term" value="F:iron ion binding"/>
    <property type="evidence" value="ECO:0007669"/>
    <property type="project" value="InterPro"/>
</dbReference>
<keyword evidence="6 19" id="KW-0997">Cell inner membrane</keyword>
<protein>
    <recommendedName>
        <fullName evidence="19">Cbb3-type cytochrome c oxidase subunit</fullName>
    </recommendedName>
</protein>
<evidence type="ECO:0000256" key="5">
    <source>
        <dbReference type="ARBA" id="ARBA00022475"/>
    </source>
</evidence>
<dbReference type="Proteomes" id="UP000010816">
    <property type="component" value="Chromosome"/>
</dbReference>
<keyword evidence="9 22" id="KW-0812">Transmembrane</keyword>